<accession>A0A4U8YTY6</accession>
<evidence type="ECO:0000313" key="2">
    <source>
        <dbReference type="EMBL" id="VFQ47450.1"/>
    </source>
</evidence>
<dbReference type="InterPro" id="IPR001584">
    <property type="entry name" value="Integrase_cat-core"/>
</dbReference>
<protein>
    <submittedName>
        <fullName evidence="2">Integrase catalytic core</fullName>
    </submittedName>
</protein>
<evidence type="ECO:0000259" key="1">
    <source>
        <dbReference type="PROSITE" id="PS50994"/>
    </source>
</evidence>
<dbReference type="InterPro" id="IPR036397">
    <property type="entry name" value="RNaseH_sf"/>
</dbReference>
<feature type="domain" description="Integrase catalytic" evidence="1">
    <location>
        <begin position="1"/>
        <end position="139"/>
    </location>
</feature>
<dbReference type="Pfam" id="PF13683">
    <property type="entry name" value="rve_3"/>
    <property type="match status" value="1"/>
</dbReference>
<organism evidence="2 3">
    <name type="scientific">Desulfoluna butyratoxydans</name>
    <dbReference type="NCBI Taxonomy" id="231438"/>
    <lineage>
        <taxon>Bacteria</taxon>
        <taxon>Pseudomonadati</taxon>
        <taxon>Thermodesulfobacteriota</taxon>
        <taxon>Desulfobacteria</taxon>
        <taxon>Desulfobacterales</taxon>
        <taxon>Desulfolunaceae</taxon>
        <taxon>Desulfoluna</taxon>
    </lineage>
</organism>
<evidence type="ECO:0000313" key="3">
    <source>
        <dbReference type="Proteomes" id="UP000507962"/>
    </source>
</evidence>
<keyword evidence="3" id="KW-1185">Reference proteome</keyword>
<name>A0A4U8YTY6_9BACT</name>
<sequence>MMMDIYSRKVVAWQVHDSESDELAADLITEACFLERIEKKQIVLHSDNGSPMKGATMLAKLQELGVTPSFSRPSVSDDNPYSESLFHTFKYRPEYPEHPFVDLADARSWTEAFVDWYNNRHLHSGACFITPADRHSGKERDILLNRHRVYQEARRMRPERWGGDTRNWEPVEKVVLNRTKRKKEHGDAVVDVAA</sequence>
<dbReference type="PROSITE" id="PS50994">
    <property type="entry name" value="INTEGRASE"/>
    <property type="match status" value="1"/>
</dbReference>
<dbReference type="SUPFAM" id="SSF53098">
    <property type="entry name" value="Ribonuclease H-like"/>
    <property type="match status" value="1"/>
</dbReference>
<dbReference type="Proteomes" id="UP000507962">
    <property type="component" value="Unassembled WGS sequence"/>
</dbReference>
<dbReference type="GO" id="GO:0003676">
    <property type="term" value="F:nucleic acid binding"/>
    <property type="evidence" value="ECO:0007669"/>
    <property type="project" value="InterPro"/>
</dbReference>
<dbReference type="InterPro" id="IPR012337">
    <property type="entry name" value="RNaseH-like_sf"/>
</dbReference>
<dbReference type="GO" id="GO:0015074">
    <property type="term" value="P:DNA integration"/>
    <property type="evidence" value="ECO:0007669"/>
    <property type="project" value="InterPro"/>
</dbReference>
<dbReference type="AlphaFoldDB" id="A0A4U8YTY6"/>
<dbReference type="PANTHER" id="PTHR46889:SF4">
    <property type="entry name" value="TRANSPOSASE INSO FOR INSERTION SEQUENCE ELEMENT IS911B-RELATED"/>
    <property type="match status" value="1"/>
</dbReference>
<dbReference type="InterPro" id="IPR050900">
    <property type="entry name" value="Transposase_IS3/IS150/IS904"/>
</dbReference>
<dbReference type="Gene3D" id="3.30.420.10">
    <property type="entry name" value="Ribonuclease H-like superfamily/Ribonuclease H"/>
    <property type="match status" value="1"/>
</dbReference>
<gene>
    <name evidence="2" type="ORF">MSL71_51500</name>
</gene>
<reference evidence="2 3" key="1">
    <citation type="submission" date="2019-03" db="EMBL/GenBank/DDBJ databases">
        <authorList>
            <person name="Nijsse B."/>
        </authorList>
    </citation>
    <scope>NUCLEOTIDE SEQUENCE [LARGE SCALE GENOMIC DNA]</scope>
    <source>
        <strain evidence="2">Desulfoluna butyratoxydans MSL71</strain>
    </source>
</reference>
<dbReference type="EMBL" id="CAADHO010000018">
    <property type="protein sequence ID" value="VFQ47450.1"/>
    <property type="molecule type" value="Genomic_DNA"/>
</dbReference>
<proteinExistence type="predicted"/>
<dbReference type="PANTHER" id="PTHR46889">
    <property type="entry name" value="TRANSPOSASE INSF FOR INSERTION SEQUENCE IS3B-RELATED"/>
    <property type="match status" value="1"/>
</dbReference>